<evidence type="ECO:0000259" key="1">
    <source>
        <dbReference type="PROSITE" id="PS50404"/>
    </source>
</evidence>
<feature type="domain" description="GST N-terminal" evidence="1">
    <location>
        <begin position="57"/>
        <end position="139"/>
    </location>
</feature>
<dbReference type="SFLD" id="SFLDG01202">
    <property type="entry name" value="SUF2.2"/>
    <property type="match status" value="1"/>
</dbReference>
<organism evidence="2 3">
    <name type="scientific">Spectribacter acetivorans</name>
    <dbReference type="NCBI Taxonomy" id="3075603"/>
    <lineage>
        <taxon>Bacteria</taxon>
        <taxon>Pseudomonadati</taxon>
        <taxon>Pseudomonadota</taxon>
        <taxon>Gammaproteobacteria</taxon>
        <taxon>Salinisphaerales</taxon>
        <taxon>Salinisphaeraceae</taxon>
        <taxon>Spectribacter</taxon>
    </lineage>
</organism>
<dbReference type="Pfam" id="PF13417">
    <property type="entry name" value="GST_N_3"/>
    <property type="match status" value="2"/>
</dbReference>
<reference evidence="2 3" key="1">
    <citation type="submission" date="2023-09" db="EMBL/GenBank/DDBJ databases">
        <authorList>
            <person name="Rey-Velasco X."/>
        </authorList>
    </citation>
    <scope>NUCLEOTIDE SEQUENCE [LARGE SCALE GENOMIC DNA]</scope>
    <source>
        <strain evidence="2 3">P385</strain>
    </source>
</reference>
<dbReference type="EMBL" id="JAVRHY010000015">
    <property type="protein sequence ID" value="MDT0619517.1"/>
    <property type="molecule type" value="Genomic_DNA"/>
</dbReference>
<dbReference type="RefSeq" id="WP_311659996.1">
    <property type="nucleotide sequence ID" value="NZ_JAVRHY010000015.1"/>
</dbReference>
<dbReference type="PROSITE" id="PS51354">
    <property type="entry name" value="GLUTAREDOXIN_2"/>
    <property type="match status" value="1"/>
</dbReference>
<dbReference type="SFLD" id="SFLDS00019">
    <property type="entry name" value="Glutathione_Transferase_(cytos"/>
    <property type="match status" value="1"/>
</dbReference>
<evidence type="ECO:0000313" key="2">
    <source>
        <dbReference type="EMBL" id="MDT0619517.1"/>
    </source>
</evidence>
<dbReference type="PANTHER" id="PTHR45288:SF2">
    <property type="entry name" value="THIOREDOXIN FAMILY PROTEIN"/>
    <property type="match status" value="1"/>
</dbReference>
<gene>
    <name evidence="2" type="ORF">RM531_13645</name>
</gene>
<evidence type="ECO:0000313" key="3">
    <source>
        <dbReference type="Proteomes" id="UP001259982"/>
    </source>
</evidence>
<keyword evidence="3" id="KW-1185">Reference proteome</keyword>
<protein>
    <submittedName>
        <fullName evidence="2">Glutathione S-transferase N-terminal domain-containing protein</fullName>
    </submittedName>
</protein>
<dbReference type="InterPro" id="IPR040079">
    <property type="entry name" value="Glutathione_S-Trfase"/>
</dbReference>
<accession>A0ABU3BCJ6</accession>
<dbReference type="InterPro" id="IPR004045">
    <property type="entry name" value="Glutathione_S-Trfase_N"/>
</dbReference>
<dbReference type="PANTHER" id="PTHR45288">
    <property type="entry name" value="THIOREDOXIN FAMILY PROTEIN"/>
    <property type="match status" value="1"/>
</dbReference>
<name>A0ABU3BCJ6_9GAMM</name>
<dbReference type="SUPFAM" id="SSF52833">
    <property type="entry name" value="Thioredoxin-like"/>
    <property type="match status" value="2"/>
</dbReference>
<comment type="caution">
    <text evidence="2">The sequence shown here is derived from an EMBL/GenBank/DDBJ whole genome shotgun (WGS) entry which is preliminary data.</text>
</comment>
<sequence>MAAHGSANQPGQAVEWLPFFTGAIVAMLNTLSSTLASTARAWRGSLAFKPASRQPEKLLELYEFEGCPFCRLVRETITELDLDVLIKPCPKGGTRFRPEAERLGGKAQFPYLVDPNTGRQLYESSDIIDYLYAEYAGRPAPARPLGGAVAVMGSNAATLLRGLRGMRRRPARVPDQPLALYSFESSPFSRPVRELLCEMEIPYILRSFGKAVPQEIGPPWVRTRFFPDMPVCGRNRRAMHEQTGRLQVPYLVDPNNRQALYESDAIMSYLKTTYAA</sequence>
<dbReference type="Gene3D" id="3.40.30.10">
    <property type="entry name" value="Glutaredoxin"/>
    <property type="match status" value="2"/>
</dbReference>
<feature type="domain" description="GST N-terminal" evidence="1">
    <location>
        <begin position="176"/>
        <end position="276"/>
    </location>
</feature>
<proteinExistence type="predicted"/>
<dbReference type="CDD" id="cd03041">
    <property type="entry name" value="GST_N_2GST_N"/>
    <property type="match status" value="1"/>
</dbReference>
<dbReference type="SFLD" id="SFLDG01181">
    <property type="entry name" value="SUF2"/>
    <property type="match status" value="1"/>
</dbReference>
<dbReference type="Proteomes" id="UP001259982">
    <property type="component" value="Unassembled WGS sequence"/>
</dbReference>
<dbReference type="InterPro" id="IPR036249">
    <property type="entry name" value="Thioredoxin-like_sf"/>
</dbReference>
<dbReference type="PROSITE" id="PS50404">
    <property type="entry name" value="GST_NTER"/>
    <property type="match status" value="2"/>
</dbReference>